<dbReference type="SUPFAM" id="SSF103473">
    <property type="entry name" value="MFS general substrate transporter"/>
    <property type="match status" value="1"/>
</dbReference>
<comment type="similarity">
    <text evidence="2">Belongs to the major facilitator superfamily. Sugar transporter (TC 2.A.1.1) family.</text>
</comment>
<evidence type="ECO:0000256" key="1">
    <source>
        <dbReference type="ARBA" id="ARBA00004141"/>
    </source>
</evidence>
<dbReference type="InterPro" id="IPR020846">
    <property type="entry name" value="MFS_dom"/>
</dbReference>
<keyword evidence="4 7" id="KW-0812">Transmembrane</keyword>
<feature type="transmembrane region" description="Helical" evidence="7">
    <location>
        <begin position="311"/>
        <end position="329"/>
    </location>
</feature>
<evidence type="ECO:0000256" key="3">
    <source>
        <dbReference type="ARBA" id="ARBA00022448"/>
    </source>
</evidence>
<keyword evidence="3" id="KW-0813">Transport</keyword>
<evidence type="ECO:0000256" key="4">
    <source>
        <dbReference type="ARBA" id="ARBA00022692"/>
    </source>
</evidence>
<evidence type="ECO:0000256" key="7">
    <source>
        <dbReference type="SAM" id="Phobius"/>
    </source>
</evidence>
<evidence type="ECO:0000313" key="9">
    <source>
        <dbReference type="EMBL" id="MFC3140994.1"/>
    </source>
</evidence>
<feature type="transmembrane region" description="Helical" evidence="7">
    <location>
        <begin position="110"/>
        <end position="132"/>
    </location>
</feature>
<dbReference type="PROSITE" id="PS50850">
    <property type="entry name" value="MFS"/>
    <property type="match status" value="1"/>
</dbReference>
<name>A0ABV7GLE0_9GAMM</name>
<dbReference type="RefSeq" id="WP_248937578.1">
    <property type="nucleotide sequence ID" value="NZ_JAKILF010000011.1"/>
</dbReference>
<keyword evidence="5 7" id="KW-1133">Transmembrane helix</keyword>
<feature type="transmembrane region" description="Helical" evidence="7">
    <location>
        <begin position="370"/>
        <end position="393"/>
    </location>
</feature>
<feature type="transmembrane region" description="Helical" evidence="7">
    <location>
        <begin position="286"/>
        <end position="304"/>
    </location>
</feature>
<gene>
    <name evidence="9" type="ORF">ACFOE0_22840</name>
</gene>
<feature type="transmembrane region" description="Helical" evidence="7">
    <location>
        <begin position="84"/>
        <end position="104"/>
    </location>
</feature>
<reference evidence="10" key="1">
    <citation type="journal article" date="2019" name="Int. J. Syst. Evol. Microbiol.">
        <title>The Global Catalogue of Microorganisms (GCM) 10K type strain sequencing project: providing services to taxonomists for standard genome sequencing and annotation.</title>
        <authorList>
            <consortium name="The Broad Institute Genomics Platform"/>
            <consortium name="The Broad Institute Genome Sequencing Center for Infectious Disease"/>
            <person name="Wu L."/>
            <person name="Ma J."/>
        </authorList>
    </citation>
    <scope>NUCLEOTIDE SEQUENCE [LARGE SCALE GENOMIC DNA]</scope>
    <source>
        <strain evidence="10">KCTC 52277</strain>
    </source>
</reference>
<dbReference type="EMBL" id="JBHRTD010000023">
    <property type="protein sequence ID" value="MFC3140994.1"/>
    <property type="molecule type" value="Genomic_DNA"/>
</dbReference>
<evidence type="ECO:0000259" key="8">
    <source>
        <dbReference type="PROSITE" id="PS50850"/>
    </source>
</evidence>
<accession>A0ABV7GLE0</accession>
<comment type="caution">
    <text evidence="9">The sequence shown here is derived from an EMBL/GenBank/DDBJ whole genome shotgun (WGS) entry which is preliminary data.</text>
</comment>
<dbReference type="Gene3D" id="1.20.1250.20">
    <property type="entry name" value="MFS general substrate transporter like domains"/>
    <property type="match status" value="1"/>
</dbReference>
<sequence length="440" mass="47718">MEKSKSFDDLEFTPLHRKIMLWGSGGPFLDGFVLVIIGIALEQLIPTLQLDAQMIGLVGAATLAGLFIGTALFGYVADLIGRKLMIMVNVVAIAVLSAATMFVTSPVELIVLRFLIGVVIGADYPIATSMVAEFSSTKQRAFTMGFIAAMWYVGATAANFVGYMFYDMQDGWRWMFGSALIPCVIIFFGRFSLPESPRWLMKKGRYAEAQAIMTKYFGKGVTLEEEEATQTSYRTLFEPRHLKNILFIGTIWSCQVIPMFAIYTFGPQIIGLFGLVDGRDAALGNIVISAFFMAGCLPAVFWLNSIGRRPLLIGSFAIMTAALALLGLFENPSIWVIVAAFGLYAFFSGGPGILQWLYPNELFPTEIRASAVGAVMSVSRIGTIISTYALPIFMTTYGISATMMAGAAISLIGLGISIAMAPETKGMSLAETSQMGLKQA</sequence>
<comment type="subcellular location">
    <subcellularLocation>
        <location evidence="1">Membrane</location>
        <topology evidence="1">Multi-pass membrane protein</topology>
    </subcellularLocation>
</comment>
<feature type="domain" description="Major facilitator superfamily (MFS) profile" evidence="8">
    <location>
        <begin position="19"/>
        <end position="425"/>
    </location>
</feature>
<dbReference type="PANTHER" id="PTHR23511">
    <property type="entry name" value="SYNAPTIC VESICLE GLYCOPROTEIN 2"/>
    <property type="match status" value="1"/>
</dbReference>
<feature type="transmembrane region" description="Helical" evidence="7">
    <location>
        <begin position="144"/>
        <end position="166"/>
    </location>
</feature>
<evidence type="ECO:0000313" key="10">
    <source>
        <dbReference type="Proteomes" id="UP001595621"/>
    </source>
</evidence>
<dbReference type="CDD" id="cd17316">
    <property type="entry name" value="MFS_SV2_like"/>
    <property type="match status" value="1"/>
</dbReference>
<organism evidence="9 10">
    <name type="scientific">Shewanella submarina</name>
    <dbReference type="NCBI Taxonomy" id="2016376"/>
    <lineage>
        <taxon>Bacteria</taxon>
        <taxon>Pseudomonadati</taxon>
        <taxon>Pseudomonadota</taxon>
        <taxon>Gammaproteobacteria</taxon>
        <taxon>Alteromonadales</taxon>
        <taxon>Shewanellaceae</taxon>
        <taxon>Shewanella</taxon>
    </lineage>
</organism>
<evidence type="ECO:0000256" key="2">
    <source>
        <dbReference type="ARBA" id="ARBA00010992"/>
    </source>
</evidence>
<evidence type="ECO:0000256" key="5">
    <source>
        <dbReference type="ARBA" id="ARBA00022989"/>
    </source>
</evidence>
<proteinExistence type="inferred from homology"/>
<dbReference type="Pfam" id="PF00083">
    <property type="entry name" value="Sugar_tr"/>
    <property type="match status" value="1"/>
</dbReference>
<feature type="transmembrane region" description="Helical" evidence="7">
    <location>
        <begin position="244"/>
        <end position="266"/>
    </location>
</feature>
<feature type="transmembrane region" description="Helical" evidence="7">
    <location>
        <begin position="399"/>
        <end position="421"/>
    </location>
</feature>
<dbReference type="PANTHER" id="PTHR23511:SF14">
    <property type="entry name" value="METABOLITE TRANSPORT PROTEIN YAAU-RELATED"/>
    <property type="match status" value="1"/>
</dbReference>
<protein>
    <submittedName>
        <fullName evidence="9">MFS transporter</fullName>
    </submittedName>
</protein>
<evidence type="ECO:0000256" key="6">
    <source>
        <dbReference type="ARBA" id="ARBA00023136"/>
    </source>
</evidence>
<feature type="transmembrane region" description="Helical" evidence="7">
    <location>
        <begin position="335"/>
        <end position="358"/>
    </location>
</feature>
<dbReference type="InterPro" id="IPR036259">
    <property type="entry name" value="MFS_trans_sf"/>
</dbReference>
<feature type="transmembrane region" description="Helical" evidence="7">
    <location>
        <begin position="53"/>
        <end position="77"/>
    </location>
</feature>
<feature type="transmembrane region" description="Helical" evidence="7">
    <location>
        <begin position="172"/>
        <end position="193"/>
    </location>
</feature>
<keyword evidence="6 7" id="KW-0472">Membrane</keyword>
<feature type="transmembrane region" description="Helical" evidence="7">
    <location>
        <begin position="21"/>
        <end position="41"/>
    </location>
</feature>
<dbReference type="Proteomes" id="UP001595621">
    <property type="component" value="Unassembled WGS sequence"/>
</dbReference>
<keyword evidence="10" id="KW-1185">Reference proteome</keyword>
<dbReference type="InterPro" id="IPR005828">
    <property type="entry name" value="MFS_sugar_transport-like"/>
</dbReference>